<evidence type="ECO:0000313" key="2">
    <source>
        <dbReference type="EMBL" id="SOX53809.1"/>
    </source>
</evidence>
<name>A0A2K4YAJ8_9MYCO</name>
<dbReference type="AlphaFoldDB" id="A0A2K4YAJ8"/>
<keyword evidence="3" id="KW-1185">Reference proteome</keyword>
<keyword evidence="2" id="KW-0238">DNA-binding</keyword>
<dbReference type="GO" id="GO:0003677">
    <property type="term" value="F:DNA binding"/>
    <property type="evidence" value="ECO:0007669"/>
    <property type="project" value="UniProtKB-KW"/>
</dbReference>
<sequence>MQTVKRLVSIPEARQILGGIGHTTLYELIKKGEINKVNIGRRGFVTSESLEAYMDRLSADPRGTDAACKTRTSAIGDAAPQSNIGGGDGGA</sequence>
<gene>
    <name evidence="2" type="ORF">MAAFP003_2485</name>
</gene>
<dbReference type="OrthoDB" id="8667257at2"/>
<dbReference type="Proteomes" id="UP000236318">
    <property type="component" value="Unassembled WGS sequence"/>
</dbReference>
<feature type="domain" description="Helix-turn-helix" evidence="1">
    <location>
        <begin position="8"/>
        <end position="56"/>
    </location>
</feature>
<accession>A0A2K4YAJ8</accession>
<dbReference type="InterPro" id="IPR041657">
    <property type="entry name" value="HTH_17"/>
</dbReference>
<evidence type="ECO:0000259" key="1">
    <source>
        <dbReference type="Pfam" id="PF12728"/>
    </source>
</evidence>
<comment type="caution">
    <text evidence="2">The sequence shown here is derived from an EMBL/GenBank/DDBJ whole genome shotgun (WGS) entry which is preliminary data.</text>
</comment>
<dbReference type="Pfam" id="PF12728">
    <property type="entry name" value="HTH_17"/>
    <property type="match status" value="1"/>
</dbReference>
<dbReference type="EMBL" id="FXEG02000002">
    <property type="protein sequence ID" value="SOX53809.1"/>
    <property type="molecule type" value="Genomic_DNA"/>
</dbReference>
<proteinExistence type="predicted"/>
<protein>
    <submittedName>
        <fullName evidence="2">DNA-binding protein</fullName>
    </submittedName>
</protein>
<reference evidence="2" key="1">
    <citation type="submission" date="2018-01" db="EMBL/GenBank/DDBJ databases">
        <authorList>
            <consortium name="Urmite Genomes"/>
        </authorList>
    </citation>
    <scope>NUCLEOTIDE SEQUENCE [LARGE SCALE GENOMIC DNA]</scope>
    <source>
        <strain evidence="2">AFP003</strain>
    </source>
</reference>
<organism evidence="2 3">
    <name type="scientific">Mycobacterium ahvazicum</name>
    <dbReference type="NCBI Taxonomy" id="1964395"/>
    <lineage>
        <taxon>Bacteria</taxon>
        <taxon>Bacillati</taxon>
        <taxon>Actinomycetota</taxon>
        <taxon>Actinomycetes</taxon>
        <taxon>Mycobacteriales</taxon>
        <taxon>Mycobacteriaceae</taxon>
        <taxon>Mycobacterium</taxon>
        <taxon>Mycobacterium simiae complex</taxon>
    </lineage>
</organism>
<evidence type="ECO:0000313" key="3">
    <source>
        <dbReference type="Proteomes" id="UP000236318"/>
    </source>
</evidence>
<dbReference type="RefSeq" id="WP_096287295.1">
    <property type="nucleotide sequence ID" value="NZ_FXEG02000002.1"/>
</dbReference>